<gene>
    <name evidence="1" type="ORF">QJ521_02290</name>
</gene>
<reference evidence="1" key="1">
    <citation type="submission" date="2023-05" db="EMBL/GenBank/DDBJ databases">
        <title>Mariniplasma microaerophilum sp. nov., a novel anaerobic mollicute isolated from terrestrial mud volcano, Taman Peninsula, Russia.</title>
        <authorList>
            <person name="Khomyakova M.A."/>
            <person name="Merkel A.Y."/>
            <person name="Slobodkin A.I."/>
        </authorList>
    </citation>
    <scope>NUCLEOTIDE SEQUENCE</scope>
    <source>
        <strain evidence="1">M4Ah</strain>
    </source>
</reference>
<protein>
    <recommendedName>
        <fullName evidence="3">Phenylacetate--CoA ligase family protein</fullName>
    </recommendedName>
</protein>
<proteinExistence type="predicted"/>
<name>A0AAW6U7A7_9MOLU</name>
<organism evidence="1 2">
    <name type="scientific">Peloplasma aerotolerans</name>
    <dbReference type="NCBI Taxonomy" id="3044389"/>
    <lineage>
        <taxon>Bacteria</taxon>
        <taxon>Bacillati</taxon>
        <taxon>Mycoplasmatota</taxon>
        <taxon>Mollicutes</taxon>
        <taxon>Acholeplasmatales</taxon>
        <taxon>Acholeplasmataceae</taxon>
        <taxon>Peloplasma</taxon>
    </lineage>
</organism>
<dbReference type="EMBL" id="JASCXW010000004">
    <property type="protein sequence ID" value="MDI6452382.1"/>
    <property type="molecule type" value="Genomic_DNA"/>
</dbReference>
<dbReference type="InterPro" id="IPR042099">
    <property type="entry name" value="ANL_N_sf"/>
</dbReference>
<dbReference type="RefSeq" id="WP_282838797.1">
    <property type="nucleotide sequence ID" value="NZ_JASCXW010000004.1"/>
</dbReference>
<dbReference type="PANTHER" id="PTHR36932">
    <property type="entry name" value="CAPSULAR POLYSACCHARIDE BIOSYNTHESIS PROTEIN"/>
    <property type="match status" value="1"/>
</dbReference>
<evidence type="ECO:0000313" key="2">
    <source>
        <dbReference type="Proteomes" id="UP001431532"/>
    </source>
</evidence>
<accession>A0AAW6U7A7</accession>
<evidence type="ECO:0000313" key="1">
    <source>
        <dbReference type="EMBL" id="MDI6452382.1"/>
    </source>
</evidence>
<dbReference type="SUPFAM" id="SSF56801">
    <property type="entry name" value="Acetyl-CoA synthetase-like"/>
    <property type="match status" value="1"/>
</dbReference>
<evidence type="ECO:0008006" key="3">
    <source>
        <dbReference type="Google" id="ProtNLM"/>
    </source>
</evidence>
<dbReference type="PANTHER" id="PTHR36932:SF1">
    <property type="entry name" value="CAPSULAR POLYSACCHARIDE BIOSYNTHESIS PROTEIN"/>
    <property type="match status" value="1"/>
</dbReference>
<keyword evidence="2" id="KW-1185">Reference proteome</keyword>
<dbReference type="InterPro" id="IPR053158">
    <property type="entry name" value="CapK_Type1_Caps_Biosynth"/>
</dbReference>
<comment type="caution">
    <text evidence="1">The sequence shown here is derived from an EMBL/GenBank/DDBJ whole genome shotgun (WGS) entry which is preliminary data.</text>
</comment>
<sequence length="470" mass="55078">MIREMIKKCPRFIYNPIRYIYDRLPTYITTSKRYRKIYNETIKILEESQNWSESKVKKFQFNELKKILIHAYETVPYYIRLFDAIDFDPYIFSDINQMNKIPFLTKKIIQNNLNEMLSVQQNKKDISIKSTGGSTGEPMGFYVDSTYDLARENAFIDTLYLRFGYNKKEKTFILRGKLLNGISEKKNKYVTINKMKKQMFGSSYHLNSKNIQFYIKALFDYKPKTIIAYPSSLTLIANYLNLEKTKCDFVNKIILASENVYDYQRDLFNKVFANSRTFSFYGHTEHAVFAGECELSHNYHIQDEYGFTELVDENGRWITEECAKGEIVSTSFNNYTMPFIRYKTGDIGVNTNVQCECGRPYRTLKSIEGRMQEYIYLSDKTKVSLTSIIHSQHLDELAKVSEYQIIQHSIGEITINLIPLTEFTENDKKGIESKITAAVNGKLVVHIHLTNEIKKTIRGKHKFLIQNIKE</sequence>
<dbReference type="Gene3D" id="3.40.50.12780">
    <property type="entry name" value="N-terminal domain of ligase-like"/>
    <property type="match status" value="1"/>
</dbReference>
<dbReference type="Proteomes" id="UP001431532">
    <property type="component" value="Unassembled WGS sequence"/>
</dbReference>
<dbReference type="AlphaFoldDB" id="A0AAW6U7A7"/>